<keyword evidence="4" id="KW-1185">Reference proteome</keyword>
<dbReference type="Gramene" id="LPERR08G06130.1">
    <property type="protein sequence ID" value="LPERR08G06130.1"/>
    <property type="gene ID" value="LPERR08G06130"/>
</dbReference>
<feature type="domain" description="BTB" evidence="2">
    <location>
        <begin position="1"/>
        <end position="49"/>
    </location>
</feature>
<dbReference type="HOGENOM" id="CLU_206899_0_0_1"/>
<sequence length="63" mass="7245">MRSLVFKAELYGPIGDKMRQSVIVKDMQPVVFKMLLHFIYTDSLPSMDDLDESKTLFGSKKSM</sequence>
<dbReference type="eggNOG" id="KOG1987">
    <property type="taxonomic scope" value="Eukaryota"/>
</dbReference>
<evidence type="ECO:0000313" key="3">
    <source>
        <dbReference type="EnsemblPlants" id="LPERR08G06130.1"/>
    </source>
</evidence>
<dbReference type="Proteomes" id="UP000032180">
    <property type="component" value="Chromosome 8"/>
</dbReference>
<reference evidence="4" key="2">
    <citation type="submission" date="2013-12" db="EMBL/GenBank/DDBJ databases">
        <authorList>
            <person name="Yu Y."/>
            <person name="Lee S."/>
            <person name="de Baynast K."/>
            <person name="Wissotski M."/>
            <person name="Liu L."/>
            <person name="Talag J."/>
            <person name="Goicoechea J."/>
            <person name="Angelova A."/>
            <person name="Jetty R."/>
            <person name="Kudrna D."/>
            <person name="Golser W."/>
            <person name="Rivera L."/>
            <person name="Zhang J."/>
            <person name="Wing R."/>
        </authorList>
    </citation>
    <scope>NUCLEOTIDE SEQUENCE</scope>
</reference>
<dbReference type="PANTHER" id="PTHR26379">
    <property type="entry name" value="BTB/POZ AND MATH DOMAIN-CONTAINING PROTEIN 1"/>
    <property type="match status" value="1"/>
</dbReference>
<organism evidence="3 4">
    <name type="scientific">Leersia perrieri</name>
    <dbReference type="NCBI Taxonomy" id="77586"/>
    <lineage>
        <taxon>Eukaryota</taxon>
        <taxon>Viridiplantae</taxon>
        <taxon>Streptophyta</taxon>
        <taxon>Embryophyta</taxon>
        <taxon>Tracheophyta</taxon>
        <taxon>Spermatophyta</taxon>
        <taxon>Magnoliopsida</taxon>
        <taxon>Liliopsida</taxon>
        <taxon>Poales</taxon>
        <taxon>Poaceae</taxon>
        <taxon>BOP clade</taxon>
        <taxon>Oryzoideae</taxon>
        <taxon>Oryzeae</taxon>
        <taxon>Oryzinae</taxon>
        <taxon>Leersia</taxon>
    </lineage>
</organism>
<evidence type="ECO:0000259" key="2">
    <source>
        <dbReference type="Pfam" id="PF00651"/>
    </source>
</evidence>
<accession>A0A0D9X5L2</accession>
<dbReference type="Pfam" id="PF00651">
    <property type="entry name" value="BTB"/>
    <property type="match status" value="1"/>
</dbReference>
<dbReference type="STRING" id="77586.A0A0D9X5L2"/>
<dbReference type="InterPro" id="IPR011333">
    <property type="entry name" value="SKP1/BTB/POZ_sf"/>
</dbReference>
<dbReference type="GO" id="GO:0016567">
    <property type="term" value="P:protein ubiquitination"/>
    <property type="evidence" value="ECO:0007669"/>
    <property type="project" value="InterPro"/>
</dbReference>
<name>A0A0D9X5L2_9ORYZ</name>
<reference evidence="3 4" key="1">
    <citation type="submission" date="2012-08" db="EMBL/GenBank/DDBJ databases">
        <title>Oryza genome evolution.</title>
        <authorList>
            <person name="Wing R.A."/>
        </authorList>
    </citation>
    <scope>NUCLEOTIDE SEQUENCE</scope>
</reference>
<protein>
    <recommendedName>
        <fullName evidence="2">BTB domain-containing protein</fullName>
    </recommendedName>
</protein>
<reference evidence="3" key="3">
    <citation type="submission" date="2015-04" db="UniProtKB">
        <authorList>
            <consortium name="EnsemblPlants"/>
        </authorList>
    </citation>
    <scope>IDENTIFICATION</scope>
</reference>
<dbReference type="InterPro" id="IPR000210">
    <property type="entry name" value="BTB/POZ_dom"/>
</dbReference>
<dbReference type="InterPro" id="IPR045005">
    <property type="entry name" value="BPM1-6"/>
</dbReference>
<dbReference type="EnsemblPlants" id="LPERR08G06130.1">
    <property type="protein sequence ID" value="LPERR08G06130.1"/>
    <property type="gene ID" value="LPERR08G06130"/>
</dbReference>
<dbReference type="Gene3D" id="3.30.710.10">
    <property type="entry name" value="Potassium Channel Kv1.1, Chain A"/>
    <property type="match status" value="1"/>
</dbReference>
<dbReference type="AlphaFoldDB" id="A0A0D9X5L2"/>
<evidence type="ECO:0000313" key="4">
    <source>
        <dbReference type="Proteomes" id="UP000032180"/>
    </source>
</evidence>
<comment type="pathway">
    <text evidence="1">Protein modification; protein ubiquitination.</text>
</comment>
<proteinExistence type="predicted"/>
<dbReference type="PANTHER" id="PTHR26379:SF187">
    <property type="entry name" value="OS07G0655300 PROTEIN"/>
    <property type="match status" value="1"/>
</dbReference>
<evidence type="ECO:0000256" key="1">
    <source>
        <dbReference type="ARBA" id="ARBA00004906"/>
    </source>
</evidence>
<dbReference type="SUPFAM" id="SSF54695">
    <property type="entry name" value="POZ domain"/>
    <property type="match status" value="1"/>
</dbReference>